<keyword evidence="4" id="KW-0843">Virulence</keyword>
<dbReference type="InterPro" id="IPR022385">
    <property type="entry name" value="Rhs_assc_core"/>
</dbReference>
<evidence type="ECO:0000256" key="5">
    <source>
        <dbReference type="SAM" id="MobiDB-lite"/>
    </source>
</evidence>
<dbReference type="GO" id="GO:0016539">
    <property type="term" value="P:intein-mediated protein splicing"/>
    <property type="evidence" value="ECO:0007669"/>
    <property type="project" value="InterPro"/>
</dbReference>
<keyword evidence="8" id="KW-1185">Reference proteome</keyword>
<dbReference type="Gene3D" id="2.170.16.10">
    <property type="entry name" value="Hedgehog/Intein (Hint) domain"/>
    <property type="match status" value="1"/>
</dbReference>
<dbReference type="SUPFAM" id="SSF51294">
    <property type="entry name" value="Hedgehog/intein (Hint) domain"/>
    <property type="match status" value="1"/>
</dbReference>
<dbReference type="Gene3D" id="3.40.50.150">
    <property type="entry name" value="Vaccinia Virus protein VP39"/>
    <property type="match status" value="1"/>
</dbReference>
<comment type="subcellular location">
    <subcellularLocation>
        <location evidence="1">Secreted</location>
    </subcellularLocation>
</comment>
<dbReference type="Pfam" id="PF03534">
    <property type="entry name" value="SpvB"/>
    <property type="match status" value="1"/>
</dbReference>
<dbReference type="InterPro" id="IPR003284">
    <property type="entry name" value="Sal_SpvB"/>
</dbReference>
<evidence type="ECO:0000313" key="7">
    <source>
        <dbReference type="EMBL" id="NGY61612.1"/>
    </source>
</evidence>
<dbReference type="RefSeq" id="WP_166048166.1">
    <property type="nucleotide sequence ID" value="NZ_JAAMPJ010000005.1"/>
</dbReference>
<dbReference type="GO" id="GO:0005576">
    <property type="term" value="C:extracellular region"/>
    <property type="evidence" value="ECO:0007669"/>
    <property type="project" value="UniProtKB-SubCell"/>
</dbReference>
<comment type="caution">
    <text evidence="7">The sequence shown here is derived from an EMBL/GenBank/DDBJ whole genome shotgun (WGS) entry which is preliminary data.</text>
</comment>
<dbReference type="SUPFAM" id="SSF53335">
    <property type="entry name" value="S-adenosyl-L-methionine-dependent methyltransferases"/>
    <property type="match status" value="1"/>
</dbReference>
<dbReference type="NCBIfam" id="TIGR01643">
    <property type="entry name" value="YD_repeat_2x"/>
    <property type="match status" value="3"/>
</dbReference>
<dbReference type="InterPro" id="IPR031325">
    <property type="entry name" value="RHS_repeat"/>
</dbReference>
<dbReference type="CDD" id="cd00081">
    <property type="entry name" value="Hint"/>
    <property type="match status" value="1"/>
</dbReference>
<dbReference type="GO" id="GO:0005737">
    <property type="term" value="C:cytoplasm"/>
    <property type="evidence" value="ECO:0007669"/>
    <property type="project" value="InterPro"/>
</dbReference>
<dbReference type="InterPro" id="IPR036844">
    <property type="entry name" value="Hint_dom_sf"/>
</dbReference>
<dbReference type="InterPro" id="IPR006530">
    <property type="entry name" value="YD"/>
</dbReference>
<evidence type="ECO:0000256" key="2">
    <source>
        <dbReference type="ARBA" id="ARBA00022525"/>
    </source>
</evidence>
<dbReference type="InterPro" id="IPR050708">
    <property type="entry name" value="T6SS_VgrG/RHS"/>
</dbReference>
<keyword evidence="2" id="KW-0964">Secreted</keyword>
<organism evidence="7 8">
    <name type="scientific">Lentzea alba</name>
    <dbReference type="NCBI Taxonomy" id="2714351"/>
    <lineage>
        <taxon>Bacteria</taxon>
        <taxon>Bacillati</taxon>
        <taxon>Actinomycetota</taxon>
        <taxon>Actinomycetes</taxon>
        <taxon>Pseudonocardiales</taxon>
        <taxon>Pseudonocardiaceae</taxon>
        <taxon>Lentzea</taxon>
    </lineage>
</organism>
<protein>
    <submittedName>
        <fullName evidence="7">Transcriptional regulator</fullName>
    </submittedName>
</protein>
<reference evidence="7 8" key="1">
    <citation type="submission" date="2020-03" db="EMBL/GenBank/DDBJ databases">
        <title>Isolation and identification of active actinomycetes.</title>
        <authorList>
            <person name="Sun X."/>
        </authorList>
    </citation>
    <scope>NUCLEOTIDE SEQUENCE [LARGE SCALE GENOMIC DNA]</scope>
    <source>
        <strain evidence="7 8">NEAU-D13</strain>
    </source>
</reference>
<dbReference type="SMART" id="SM00306">
    <property type="entry name" value="HintN"/>
    <property type="match status" value="1"/>
</dbReference>
<proteinExistence type="predicted"/>
<dbReference type="NCBIfam" id="TIGR03696">
    <property type="entry name" value="Rhs_assc_core"/>
    <property type="match status" value="1"/>
</dbReference>
<dbReference type="InterPro" id="IPR056823">
    <property type="entry name" value="TEN-like_YD-shell"/>
</dbReference>
<dbReference type="InterPro" id="IPR006141">
    <property type="entry name" value="Intein_N"/>
</dbReference>
<dbReference type="Proteomes" id="UP000481360">
    <property type="component" value="Unassembled WGS sequence"/>
</dbReference>
<dbReference type="PANTHER" id="PTHR32305:SF17">
    <property type="entry name" value="TRNA NUCLEASE WAPA"/>
    <property type="match status" value="1"/>
</dbReference>
<keyword evidence="3" id="KW-0677">Repeat</keyword>
<dbReference type="Pfam" id="PF07591">
    <property type="entry name" value="PT-HINT"/>
    <property type="match status" value="1"/>
</dbReference>
<evidence type="ECO:0000256" key="4">
    <source>
        <dbReference type="ARBA" id="ARBA00023026"/>
    </source>
</evidence>
<dbReference type="PROSITE" id="PS50817">
    <property type="entry name" value="INTEIN_N_TER"/>
    <property type="match status" value="1"/>
</dbReference>
<dbReference type="EMBL" id="JAAMPJ010000005">
    <property type="protein sequence ID" value="NGY61612.1"/>
    <property type="molecule type" value="Genomic_DNA"/>
</dbReference>
<evidence type="ECO:0000256" key="1">
    <source>
        <dbReference type="ARBA" id="ARBA00004613"/>
    </source>
</evidence>
<evidence type="ECO:0000259" key="6">
    <source>
        <dbReference type="SMART" id="SM00306"/>
    </source>
</evidence>
<sequence length="2187" mass="235771">MIAGEKAGLRKNEEVRTGTAFTGSAPNWPKASVAEIDLGAVAANKTARVGDTPVSVAAVDGVQANAAKAKPKIRIETFDREKARASGVDGLLFKLSGGSAKVEVNYSSFRWAYGGDWASRLRLVELPECALRTPDRPECAAKAVPSRNDLAKGTVTATEASSSSGSLMALAAGTSSGSGSYKATSLSSSATWSAGSNTGAFTWNYPLRMPPSLGGPTPMLALEYSSASVDGRMAASNNQPSWIGEGFELGANFIERKYVSCADDMAGGARNTTETGDLCWRNENAALSMEGHAGELIKEPAPSRRWRLRNDDGTRVEFRDGAEGIDNGARNGAHWIVTTPDGTQRWFGRSRQSVLNVQVAGNHANEPCEAAAFKDSFCSQPYRWNLEYVVDLHGNTMSYSYDKETNKYARNNTTTDLVEYDRASVLRQIDYGTRNDRSETAPMQVVFELADRCLADCGTKDAVHWPDVPWDRACDANPCLTGSPTFWSSKRLASVTTKVGGNAVEKWTLGHSFPDPGDGTRAGLWLDKISRVGLVGQQTVVPDIRFQGEQRSNRVDTHSDQYAAMKWWRLKSIYTETGGQIDVTYSGADCVPGSRMPDVKALQDNTLRCYPVRWKPDGNKDPIWDYFHKYVVNSVTESDLTGGSTRVVTSYEYVGNPAWHYTDDDGLIKAEDKTWSVWRGYGAVKTRKGDPGEQTLTEKRYFRGMHGDKLPSGTRNAPMPAITAGNIPAINDEDAFAGTVREEIVYNGPTGAEVSATVTVPWKSEPTASRTIGDVTTHARYTSTESKHSRIALDSGRGFRTTSVVTEFDQTYGTETQTEDRGDDKVVGDEKCSLTDYARNTSAWLIGTVSRKRDFLVDCTKAKAGVGLQDADIAGDTRTYYDGQGHGVAPTKSDVTRTESLKSYVNGTAAYLAETVTEYDIYGRVTKLTDSKGTTTTAYTPAAGGPVTETTTTNALGWVTKTVQQPAWGTPSSTVDANQRTARIEYDGLGRTTAVWKPRPSIDGRPADKKFSYLERTNGPAVVATSDWIGGQYVTSRELFDGLLRPRQTQRPDATGDTSKTVVTDTHYDAAGRAVRSNNAYVAKMVSGPELFVPTDTVPAATLTTYDGAGREIAQVFKQLVPVGSPGGEELFRTTTYYAGDRTDVTPPAGGVVTSTLVDVLGRKSELRQYHSGVVAGSATGFDATRYSYDLKGQLTEVAQPSGKKWQYAYDVRGRQIRAVDPDKGTTESTYDDADQLMSTKDGRGKAIAYTYDALGRKTSTRDDSTAGTVRAEWIYDKLADGTRINGALVKSVRHGELGDYIKEHTGMRLDQQPTATTITIPANETGLAGTYNYGYTYNPDDLPSSTEIAATGDLKKETLFYGYDTLGQPTTQKTGYNAQLKTDLVTSTSYTPFGELQTYQLRSGESGTVDVLRDYDEHTRRLNQIRTSKLTGPSDVANVRYDYDNAGNITRVADLISSDTQCFQTDHLRRLTEAWTPISGNCREPRSVEALGGPSKYWHTYSYNVAGDRTKLVEHGTSAGDRTTEYFPTPGKHSLASTVTADTGGTRKASYTYDEVGNTLTRPSPGGATQTMTWDREGHVATTVDESGASSYVYDADGNRLIKRDPTGPTLYLPGQELRYTASSGAKVCTRYYTHAGKDIGTRTSTGITWMSTDQQGTTQITISALGQKVSTRRTLPFGEIRGGTGAWPAFMDKGLVGGTLDNTGLTHIGAREYDPAIGRFISVDPLMDTTDPQQWNGYAYANNSPVTFSDPTGLLAMGCMDDGGCSSTLGTPRTSSPPIEGSDAPAGPSPRQKWTRENSPRTTDPTRLISIWNSGYTSFNFGGTFWGNSMGDGEYSCFGRTGCQMAWIHLMENPDDIAGAKDIAANYCLDNWSKCASDEIWEQKGSEFLGMAAAGVGAASLGVRSAASRIRAGCGPHSFTGDTSVLMADGATKRISEIKVGDLVLATDPETGASGARSVLKTIVGEGVKDLVEIEVGDGKIIATDGHPFWLPDQQRWAYASELGAGTVLETAAGTRIQVATIKRWTAIERVHNLTIDGIHTYYVMAGAVAVLVHNTCQSGLTLDIGGGSFPDSSVKSVVRTPDGVVSVNPNAAHGPTVVGRSQNLPFGSSVFDNVTMNHFPSTEFAGGTLAEVARVMKPGGSLSITTGRIADVDSIVGQMQNLGFVVKVGRAEGGIPSITGVLKR</sequence>
<dbReference type="InterPro" id="IPR029063">
    <property type="entry name" value="SAM-dependent_MTases_sf"/>
</dbReference>
<dbReference type="Pfam" id="PF05593">
    <property type="entry name" value="RHS_repeat"/>
    <property type="match status" value="2"/>
</dbReference>
<dbReference type="PANTHER" id="PTHR32305">
    <property type="match status" value="1"/>
</dbReference>
<name>A0A7C9VS70_9PSEU</name>
<dbReference type="Gene3D" id="2.180.10.10">
    <property type="entry name" value="RHS repeat-associated core"/>
    <property type="match status" value="2"/>
</dbReference>
<feature type="region of interest" description="Disordered" evidence="5">
    <location>
        <begin position="1768"/>
        <end position="1808"/>
    </location>
</feature>
<gene>
    <name evidence="7" type="ORF">G7043_22035</name>
</gene>
<evidence type="ECO:0000313" key="8">
    <source>
        <dbReference type="Proteomes" id="UP000481360"/>
    </source>
</evidence>
<feature type="compositionally biased region" description="Polar residues" evidence="5">
    <location>
        <begin position="1768"/>
        <end position="1779"/>
    </location>
</feature>
<dbReference type="Pfam" id="PF25023">
    <property type="entry name" value="TEN_YD-shell"/>
    <property type="match status" value="1"/>
</dbReference>
<evidence type="ECO:0000256" key="3">
    <source>
        <dbReference type="ARBA" id="ARBA00022737"/>
    </source>
</evidence>
<dbReference type="InterPro" id="IPR003587">
    <property type="entry name" value="Hint_dom_N"/>
</dbReference>
<accession>A0A7C9VS70</accession>
<feature type="domain" description="Hint" evidence="6">
    <location>
        <begin position="1918"/>
        <end position="2015"/>
    </location>
</feature>